<dbReference type="OMA" id="TTFFCQD"/>
<keyword evidence="6" id="KW-1185">Reference proteome</keyword>
<dbReference type="EMBL" id="JH795856">
    <property type="protein sequence ID" value="EJU05167.1"/>
    <property type="molecule type" value="Genomic_DNA"/>
</dbReference>
<reference evidence="5 6" key="1">
    <citation type="journal article" date="2012" name="Science">
        <title>The Paleozoic origin of enzymatic lignin decomposition reconstructed from 31 fungal genomes.</title>
        <authorList>
            <person name="Floudas D."/>
            <person name="Binder M."/>
            <person name="Riley R."/>
            <person name="Barry K."/>
            <person name="Blanchette R.A."/>
            <person name="Henrissat B."/>
            <person name="Martinez A.T."/>
            <person name="Otillar R."/>
            <person name="Spatafora J.W."/>
            <person name="Yadav J.S."/>
            <person name="Aerts A."/>
            <person name="Benoit I."/>
            <person name="Boyd A."/>
            <person name="Carlson A."/>
            <person name="Copeland A."/>
            <person name="Coutinho P.M."/>
            <person name="de Vries R.P."/>
            <person name="Ferreira P."/>
            <person name="Findley K."/>
            <person name="Foster B."/>
            <person name="Gaskell J."/>
            <person name="Glotzer D."/>
            <person name="Gorecki P."/>
            <person name="Heitman J."/>
            <person name="Hesse C."/>
            <person name="Hori C."/>
            <person name="Igarashi K."/>
            <person name="Jurgens J.A."/>
            <person name="Kallen N."/>
            <person name="Kersten P."/>
            <person name="Kohler A."/>
            <person name="Kuees U."/>
            <person name="Kumar T.K.A."/>
            <person name="Kuo A."/>
            <person name="LaButti K."/>
            <person name="Larrondo L.F."/>
            <person name="Lindquist E."/>
            <person name="Ling A."/>
            <person name="Lombard V."/>
            <person name="Lucas S."/>
            <person name="Lundell T."/>
            <person name="Martin R."/>
            <person name="McLaughlin D.J."/>
            <person name="Morgenstern I."/>
            <person name="Morin E."/>
            <person name="Murat C."/>
            <person name="Nagy L.G."/>
            <person name="Nolan M."/>
            <person name="Ohm R.A."/>
            <person name="Patyshakuliyeva A."/>
            <person name="Rokas A."/>
            <person name="Ruiz-Duenas F.J."/>
            <person name="Sabat G."/>
            <person name="Salamov A."/>
            <person name="Samejima M."/>
            <person name="Schmutz J."/>
            <person name="Slot J.C."/>
            <person name="St John F."/>
            <person name="Stenlid J."/>
            <person name="Sun H."/>
            <person name="Sun S."/>
            <person name="Syed K."/>
            <person name="Tsang A."/>
            <person name="Wiebenga A."/>
            <person name="Young D."/>
            <person name="Pisabarro A."/>
            <person name="Eastwood D.C."/>
            <person name="Martin F."/>
            <person name="Cullen D."/>
            <person name="Grigoriev I.V."/>
            <person name="Hibbett D.S."/>
        </authorList>
    </citation>
    <scope>NUCLEOTIDE SEQUENCE [LARGE SCALE GENOMIC DNA]</scope>
    <source>
        <strain evidence="5 6">DJM-731 SS1</strain>
    </source>
</reference>
<evidence type="ECO:0000256" key="2">
    <source>
        <dbReference type="ARBA" id="ARBA00022801"/>
    </source>
</evidence>
<dbReference type="Proteomes" id="UP000030653">
    <property type="component" value="Unassembled WGS sequence"/>
</dbReference>
<dbReference type="CDD" id="cd18621">
    <property type="entry name" value="GH32_XdINV-like"/>
    <property type="match status" value="1"/>
</dbReference>
<dbReference type="PANTHER" id="PTHR42800:SF3">
    <property type="entry name" value="GLYCOSYL HYDROLASE FAMILY 32 N-TERMINAL DOMAIN-CONTAINING PROTEIN"/>
    <property type="match status" value="1"/>
</dbReference>
<dbReference type="OrthoDB" id="202537at2759"/>
<evidence type="ECO:0000259" key="4">
    <source>
        <dbReference type="Pfam" id="PF00251"/>
    </source>
</evidence>
<dbReference type="HOGENOM" id="CLU_013784_2_0_1"/>
<organism evidence="5 6">
    <name type="scientific">Dacryopinax primogenitus (strain DJM 731)</name>
    <name type="common">Brown rot fungus</name>
    <dbReference type="NCBI Taxonomy" id="1858805"/>
    <lineage>
        <taxon>Eukaryota</taxon>
        <taxon>Fungi</taxon>
        <taxon>Dikarya</taxon>
        <taxon>Basidiomycota</taxon>
        <taxon>Agaricomycotina</taxon>
        <taxon>Dacrymycetes</taxon>
        <taxon>Dacrymycetales</taxon>
        <taxon>Dacrymycetaceae</taxon>
        <taxon>Dacryopinax</taxon>
    </lineage>
</organism>
<dbReference type="GO" id="GO:0005737">
    <property type="term" value="C:cytoplasm"/>
    <property type="evidence" value="ECO:0007669"/>
    <property type="project" value="TreeGrafter"/>
</dbReference>
<comment type="similarity">
    <text evidence="1">Belongs to the glycosyl hydrolase 32 family.</text>
</comment>
<dbReference type="GO" id="GO:0005987">
    <property type="term" value="P:sucrose catabolic process"/>
    <property type="evidence" value="ECO:0007669"/>
    <property type="project" value="TreeGrafter"/>
</dbReference>
<dbReference type="GeneID" id="63686030"/>
<dbReference type="InterPro" id="IPR013148">
    <property type="entry name" value="Glyco_hydro_32_N"/>
</dbReference>
<protein>
    <submittedName>
        <fullName evidence="5">Arabinanase/levansucrase/invertase</fullName>
    </submittedName>
</protein>
<gene>
    <name evidence="5" type="ORF">DACRYDRAFT_13277</name>
</gene>
<dbReference type="SUPFAM" id="SSF75005">
    <property type="entry name" value="Arabinanase/levansucrase/invertase"/>
    <property type="match status" value="1"/>
</dbReference>
<dbReference type="GO" id="GO:0004575">
    <property type="term" value="F:sucrose alpha-glucosidase activity"/>
    <property type="evidence" value="ECO:0007669"/>
    <property type="project" value="TreeGrafter"/>
</dbReference>
<dbReference type="SMART" id="SM00640">
    <property type="entry name" value="Glyco_32"/>
    <property type="match status" value="1"/>
</dbReference>
<dbReference type="PANTHER" id="PTHR42800">
    <property type="entry name" value="EXOINULINASE INUD (AFU_ORTHOLOGUE AFUA_5G00480)"/>
    <property type="match status" value="1"/>
</dbReference>
<sequence>MNDPCAPGYDPATGLYHLAFQWNPKSAAWADISWGHCVSRDTVHWSTGDSEKWKEMRPILTPSHTYDRKGIFTGCFVPEGLKGQQGILTVVYTSVSHSPIHYRLPYVRGNGAPQQLNVRAWRDPFVDTWPALSRSVGRNEGTKWGIISGSVEGEGPNVFLYEIGDRDLTKWTFVASLVKFPCGLPASSAWTGDIGKNWEVCNFLSHLSSSGHRDRVWLTMSAEGTQRWGLQTGGILAKDELVRTPRWSLWMAGRVEADVRGQPKVQHEYGGVLDHGCFYASNSFWDPVRERTIAWGKFVLPYQWKFRFDETAGWILEDDLPPALRDAQAWAGVISLPRELFVLRIPNIVGTLRTSIQEIGSFSAQENGTRGWEVETLGIRPIQEVESLRKMAKEMRVGQVRLGKGRNMVSLGLVEKTWEFQGDVGVWGKVAKVGLYMRHSEGRRSARC</sequence>
<accession>M5GE85</accession>
<evidence type="ECO:0000256" key="1">
    <source>
        <dbReference type="ARBA" id="ARBA00009902"/>
    </source>
</evidence>
<proteinExistence type="inferred from homology"/>
<keyword evidence="3" id="KW-0326">Glycosidase</keyword>
<feature type="domain" description="Glycosyl hydrolase family 32 N-terminal" evidence="4">
    <location>
        <begin position="1"/>
        <end position="340"/>
    </location>
</feature>
<evidence type="ECO:0000313" key="5">
    <source>
        <dbReference type="EMBL" id="EJU05167.1"/>
    </source>
</evidence>
<dbReference type="AlphaFoldDB" id="M5GE85"/>
<evidence type="ECO:0000256" key="3">
    <source>
        <dbReference type="ARBA" id="ARBA00023295"/>
    </source>
</evidence>
<dbReference type="STRING" id="1858805.M5GE85"/>
<evidence type="ECO:0000313" key="6">
    <source>
        <dbReference type="Proteomes" id="UP000030653"/>
    </source>
</evidence>
<dbReference type="Gene3D" id="2.115.10.20">
    <property type="entry name" value="Glycosyl hydrolase domain, family 43"/>
    <property type="match status" value="2"/>
</dbReference>
<dbReference type="InterPro" id="IPR023296">
    <property type="entry name" value="Glyco_hydro_beta-prop_sf"/>
</dbReference>
<name>M5GE85_DACPD</name>
<dbReference type="Pfam" id="PF00251">
    <property type="entry name" value="Glyco_hydro_32N"/>
    <property type="match status" value="1"/>
</dbReference>
<dbReference type="RefSeq" id="XP_040632061.1">
    <property type="nucleotide sequence ID" value="XM_040770968.1"/>
</dbReference>
<keyword evidence="2" id="KW-0378">Hydrolase</keyword>
<dbReference type="InterPro" id="IPR001362">
    <property type="entry name" value="Glyco_hydro_32"/>
</dbReference>